<gene>
    <name evidence="1" type="ORF">EOD39_8771</name>
</gene>
<evidence type="ECO:0000313" key="1">
    <source>
        <dbReference type="EMBL" id="RXN00743.1"/>
    </source>
</evidence>
<organism evidence="1 2">
    <name type="scientific">Acipenser ruthenus</name>
    <name type="common">Sterlet sturgeon</name>
    <dbReference type="NCBI Taxonomy" id="7906"/>
    <lineage>
        <taxon>Eukaryota</taxon>
        <taxon>Metazoa</taxon>
        <taxon>Chordata</taxon>
        <taxon>Craniata</taxon>
        <taxon>Vertebrata</taxon>
        <taxon>Euteleostomi</taxon>
        <taxon>Actinopterygii</taxon>
        <taxon>Chondrostei</taxon>
        <taxon>Acipenseriformes</taxon>
        <taxon>Acipenseridae</taxon>
        <taxon>Acipenser</taxon>
    </lineage>
</organism>
<comment type="caution">
    <text evidence="1">The sequence shown here is derived from an EMBL/GenBank/DDBJ whole genome shotgun (WGS) entry which is preliminary data.</text>
</comment>
<evidence type="ECO:0000313" key="2">
    <source>
        <dbReference type="Proteomes" id="UP000289886"/>
    </source>
</evidence>
<reference evidence="1 2" key="1">
    <citation type="submission" date="2019-01" db="EMBL/GenBank/DDBJ databases">
        <title>Draft Genome and Complete Hox-Cluster Characterization of the Sterlet Sturgeon (Acipenser ruthenus).</title>
        <authorList>
            <person name="Wei Q."/>
        </authorList>
    </citation>
    <scope>NUCLEOTIDE SEQUENCE [LARGE SCALE GENOMIC DNA]</scope>
    <source>
        <strain evidence="1">WHYD16114868_AA</strain>
        <tissue evidence="1">Blood</tissue>
    </source>
</reference>
<protein>
    <submittedName>
        <fullName evidence="1">Uncharacterized protein</fullName>
    </submittedName>
</protein>
<dbReference type="AlphaFoldDB" id="A0A662YW63"/>
<proteinExistence type="predicted"/>
<keyword evidence="2" id="KW-1185">Reference proteome</keyword>
<dbReference type="EMBL" id="SCEB01000135">
    <property type="protein sequence ID" value="RXN00743.1"/>
    <property type="molecule type" value="Genomic_DNA"/>
</dbReference>
<name>A0A662YW63_ACIRT</name>
<dbReference type="Proteomes" id="UP000289886">
    <property type="component" value="Unassembled WGS sequence"/>
</dbReference>
<sequence length="150" mass="17055">MPVCNTGTSEAVFNTLNKIKADETKTGAMVPEMDRLLRKLLQGPRSSGPSWQRRLLLTLLQGPRSSGPSWQWRLLLTLLQGPRSSGPSWQWRLLLPLLQGPRSSGPSWQWRLLLTLLQGPRSHWCEPLGVEMYFSHTLLCQASEHKRLSM</sequence>
<accession>A0A662YW63</accession>